<keyword evidence="3" id="KW-1185">Reference proteome</keyword>
<evidence type="ECO:0000313" key="2">
    <source>
        <dbReference type="EMBL" id="ARU04506.1"/>
    </source>
</evidence>
<dbReference type="AlphaFoldDB" id="A0A1Y0ELQ5"/>
<dbReference type="InterPro" id="IPR007842">
    <property type="entry name" value="HEPN_dom"/>
</dbReference>
<dbReference type="OrthoDB" id="9204570at2"/>
<accession>A0A1Y0ELQ5</accession>
<sequence length="170" mass="19214">MPRITENELLLVSKSNQETLKGFVRGAQLTSRSGKTIHELQVRVALDRIKLANLHLRQAVASSRAKLPQHRSTVSRAYYAMYHAARAATYISIGGDDHEQHSVLPTKLPADFPNCDEWKNRLKIARLERNRADYDPYPAGDMEFSESAGELLQNARILVKLARAYLQSKT</sequence>
<evidence type="ECO:0000313" key="3">
    <source>
        <dbReference type="Proteomes" id="UP000196138"/>
    </source>
</evidence>
<protein>
    <recommendedName>
        <fullName evidence="1">HEPN domain-containing protein</fullName>
    </recommendedName>
</protein>
<gene>
    <name evidence="2" type="ORF">CCO03_07285</name>
</gene>
<name>A0A1Y0ELQ5_9BURK</name>
<feature type="domain" description="HEPN" evidence="1">
    <location>
        <begin position="49"/>
        <end position="162"/>
    </location>
</feature>
<dbReference type="Pfam" id="PF05168">
    <property type="entry name" value="HEPN"/>
    <property type="match status" value="1"/>
</dbReference>
<dbReference type="KEGG" id="cser:CCO03_07285"/>
<dbReference type="RefSeq" id="WP_087279209.1">
    <property type="nucleotide sequence ID" value="NZ_CP021455.1"/>
</dbReference>
<reference evidence="2 3" key="1">
    <citation type="submission" date="2017-05" db="EMBL/GenBank/DDBJ databases">
        <authorList>
            <person name="Song R."/>
            <person name="Chenine A.L."/>
            <person name="Ruprecht R.M."/>
        </authorList>
    </citation>
    <scope>NUCLEOTIDE SEQUENCE [LARGE SCALE GENOMIC DNA]</scope>
    <source>
        <strain evidence="2 3">DSM 26136</strain>
    </source>
</reference>
<dbReference type="Gene3D" id="1.20.120.330">
    <property type="entry name" value="Nucleotidyltransferases domain 2"/>
    <property type="match status" value="1"/>
</dbReference>
<evidence type="ECO:0000259" key="1">
    <source>
        <dbReference type="Pfam" id="PF05168"/>
    </source>
</evidence>
<proteinExistence type="predicted"/>
<dbReference type="EMBL" id="CP021455">
    <property type="protein sequence ID" value="ARU04506.1"/>
    <property type="molecule type" value="Genomic_DNA"/>
</dbReference>
<organism evidence="2 3">
    <name type="scientific">Comamonas serinivorans</name>
    <dbReference type="NCBI Taxonomy" id="1082851"/>
    <lineage>
        <taxon>Bacteria</taxon>
        <taxon>Pseudomonadati</taxon>
        <taxon>Pseudomonadota</taxon>
        <taxon>Betaproteobacteria</taxon>
        <taxon>Burkholderiales</taxon>
        <taxon>Comamonadaceae</taxon>
        <taxon>Comamonas</taxon>
    </lineage>
</organism>
<dbReference type="Proteomes" id="UP000196138">
    <property type="component" value="Chromosome"/>
</dbReference>